<gene>
    <name evidence="2" type="primary">Hypp6899</name>
    <name evidence="2" type="ORF">BLAG_LOCUS5898</name>
</gene>
<feature type="compositionally biased region" description="Acidic residues" evidence="1">
    <location>
        <begin position="1"/>
        <end position="15"/>
    </location>
</feature>
<dbReference type="OrthoDB" id="10197771at2759"/>
<dbReference type="AlphaFoldDB" id="A0A8J9YVM1"/>
<feature type="region of interest" description="Disordered" evidence="1">
    <location>
        <begin position="1"/>
        <end position="23"/>
    </location>
</feature>
<name>A0A8J9YVM1_BRALA</name>
<evidence type="ECO:0000313" key="3">
    <source>
        <dbReference type="Proteomes" id="UP000838412"/>
    </source>
</evidence>
<proteinExistence type="predicted"/>
<sequence length="229" mass="25445">MSPWTTEEDEVESQEGPEQQRMDNLAHELFGCDFSELAAIDEDLATCDMEGKDWGQDAAVLLKDVRDAEGDGEEGDQQQHRQAQVFCANQGFGEALNAFHAADDIISATWGRRHFVTKQARIDDNPNSPRAGESKISIINIRPSFCGRIPDTTDVTMSAPVLRGDVTLVNRNLMEVIKAVRSDSPLPDEDLRARFLPDVPLRSLSQDELAEQMSELAGENFELLLSKDL</sequence>
<dbReference type="Proteomes" id="UP000838412">
    <property type="component" value="Chromosome 12"/>
</dbReference>
<organism evidence="2 3">
    <name type="scientific">Branchiostoma lanceolatum</name>
    <name type="common">Common lancelet</name>
    <name type="synonym">Amphioxus lanceolatum</name>
    <dbReference type="NCBI Taxonomy" id="7740"/>
    <lineage>
        <taxon>Eukaryota</taxon>
        <taxon>Metazoa</taxon>
        <taxon>Chordata</taxon>
        <taxon>Cephalochordata</taxon>
        <taxon>Leptocardii</taxon>
        <taxon>Amphioxiformes</taxon>
        <taxon>Branchiostomatidae</taxon>
        <taxon>Branchiostoma</taxon>
    </lineage>
</organism>
<evidence type="ECO:0000256" key="1">
    <source>
        <dbReference type="SAM" id="MobiDB-lite"/>
    </source>
</evidence>
<reference evidence="2" key="1">
    <citation type="submission" date="2022-01" db="EMBL/GenBank/DDBJ databases">
        <authorList>
            <person name="Braso-Vives M."/>
        </authorList>
    </citation>
    <scope>NUCLEOTIDE SEQUENCE</scope>
</reference>
<protein>
    <submittedName>
        <fullName evidence="2">Hypp6899 protein</fullName>
    </submittedName>
</protein>
<keyword evidence="3" id="KW-1185">Reference proteome</keyword>
<dbReference type="EMBL" id="OV696697">
    <property type="protein sequence ID" value="CAH1242619.1"/>
    <property type="molecule type" value="Genomic_DNA"/>
</dbReference>
<accession>A0A8J9YVM1</accession>
<evidence type="ECO:0000313" key="2">
    <source>
        <dbReference type="EMBL" id="CAH1242619.1"/>
    </source>
</evidence>